<dbReference type="RefSeq" id="WP_062418540.1">
    <property type="nucleotide sequence ID" value="NZ_DF967974.1"/>
</dbReference>
<dbReference type="Proteomes" id="UP000050501">
    <property type="component" value="Unassembled WGS sequence"/>
</dbReference>
<accession>A0A0P6YPY5</accession>
<reference evidence="1 2" key="1">
    <citation type="submission" date="2015-07" db="EMBL/GenBank/DDBJ databases">
        <title>Genome sequence of Levilinea saccharolytica DSM 16555.</title>
        <authorList>
            <person name="Hemp J."/>
            <person name="Ward L.M."/>
            <person name="Pace L.A."/>
            <person name="Fischer W.W."/>
        </authorList>
    </citation>
    <scope>NUCLEOTIDE SEQUENCE [LARGE SCALE GENOMIC DNA]</scope>
    <source>
        <strain evidence="1 2">KIBI-1</strain>
    </source>
</reference>
<evidence type="ECO:0000313" key="1">
    <source>
        <dbReference type="EMBL" id="KPL85059.1"/>
    </source>
</evidence>
<keyword evidence="2" id="KW-1185">Reference proteome</keyword>
<proteinExistence type="predicted"/>
<protein>
    <submittedName>
        <fullName evidence="1">Uncharacterized protein</fullName>
    </submittedName>
</protein>
<dbReference type="OrthoDB" id="160789at2"/>
<dbReference type="STRING" id="229921.ADN01_06705"/>
<evidence type="ECO:0000313" key="2">
    <source>
        <dbReference type="Proteomes" id="UP000050501"/>
    </source>
</evidence>
<gene>
    <name evidence="1" type="ORF">ADN01_06705</name>
</gene>
<comment type="caution">
    <text evidence="1">The sequence shown here is derived from an EMBL/GenBank/DDBJ whole genome shotgun (WGS) entry which is preliminary data.</text>
</comment>
<name>A0A0P6YPY5_9CHLR</name>
<dbReference type="EMBL" id="LGCM01000027">
    <property type="protein sequence ID" value="KPL85059.1"/>
    <property type="molecule type" value="Genomic_DNA"/>
</dbReference>
<dbReference type="AlphaFoldDB" id="A0A0P6YPY5"/>
<sequence length="112" mass="12714">MYNSDTELLFPLRLIQSLEDVRGGSWQKLIQQVGDEGAPLEERMAFVYMMVRLGGCVTCNADSFRAMKGCTLCARQTIRRYRGSDQELADQFQQARQDVELFIRKSGGLIAD</sequence>
<organism evidence="1 2">
    <name type="scientific">Levilinea saccharolytica</name>
    <dbReference type="NCBI Taxonomy" id="229921"/>
    <lineage>
        <taxon>Bacteria</taxon>
        <taxon>Bacillati</taxon>
        <taxon>Chloroflexota</taxon>
        <taxon>Anaerolineae</taxon>
        <taxon>Anaerolineales</taxon>
        <taxon>Anaerolineaceae</taxon>
        <taxon>Levilinea</taxon>
    </lineage>
</organism>